<organism evidence="2 3">
    <name type="scientific">Burkholderia cepacia</name>
    <name type="common">Pseudomonas cepacia</name>
    <dbReference type="NCBI Taxonomy" id="292"/>
    <lineage>
        <taxon>Bacteria</taxon>
        <taxon>Pseudomonadati</taxon>
        <taxon>Pseudomonadota</taxon>
        <taxon>Betaproteobacteria</taxon>
        <taxon>Burkholderiales</taxon>
        <taxon>Burkholderiaceae</taxon>
        <taxon>Burkholderia</taxon>
        <taxon>Burkholderia cepacia complex</taxon>
    </lineage>
</organism>
<sequence length="144" mass="15385">MKTAVSRPGSGAPSDSATGIDSTPASVTAPRTPPTVITAIVRTPAIVPARPWRAARRLANQRSSHTHRKRIAYSASIIAHTLKIMRPTSASLVWCASTSARPMMCGNCSPSMMNTMPLNTNSIIAHVLSARTRDATVLLREKLV</sequence>
<proteinExistence type="predicted"/>
<evidence type="ECO:0000256" key="1">
    <source>
        <dbReference type="SAM" id="MobiDB-lite"/>
    </source>
</evidence>
<evidence type="ECO:0000313" key="2">
    <source>
        <dbReference type="EMBL" id="KGC04062.1"/>
    </source>
</evidence>
<name>A0AA88Z828_BURCE</name>
<comment type="caution">
    <text evidence="2">The sequence shown here is derived from an EMBL/GenBank/DDBJ whole genome shotgun (WGS) entry which is preliminary data.</text>
</comment>
<gene>
    <name evidence="2" type="ORF">DM43_5759</name>
</gene>
<protein>
    <submittedName>
        <fullName evidence="2">Sodium/hydrogen exchanger family domain protein</fullName>
    </submittedName>
</protein>
<feature type="region of interest" description="Disordered" evidence="1">
    <location>
        <begin position="1"/>
        <end position="31"/>
    </location>
</feature>
<accession>A0AA88Z828</accession>
<evidence type="ECO:0000313" key="3">
    <source>
        <dbReference type="Proteomes" id="UP000029575"/>
    </source>
</evidence>
<feature type="compositionally biased region" description="Polar residues" evidence="1">
    <location>
        <begin position="13"/>
        <end position="26"/>
    </location>
</feature>
<dbReference type="AlphaFoldDB" id="A0AA88Z828"/>
<dbReference type="Proteomes" id="UP000029575">
    <property type="component" value="Unassembled WGS sequence"/>
</dbReference>
<reference evidence="2 3" key="1">
    <citation type="submission" date="2014-06" db="EMBL/GenBank/DDBJ databases">
        <authorList>
            <person name="Bishop-Lilly K.A."/>
            <person name="Broomall S.M."/>
            <person name="Chain P.S."/>
            <person name="Chertkov O."/>
            <person name="Coyne S.R."/>
            <person name="Daligault H.E."/>
            <person name="Davenport K.W."/>
            <person name="Erkkila T."/>
            <person name="Frey K.G."/>
            <person name="Gibbons H.S."/>
            <person name="Gu W."/>
            <person name="Jaissle J."/>
            <person name="Johnson S.L."/>
            <person name="Koroleva G.I."/>
            <person name="Ladner J.T."/>
            <person name="Lo C.-C."/>
            <person name="Minogue T.D."/>
            <person name="Munk C."/>
            <person name="Palacios G.F."/>
            <person name="Redden C.L."/>
            <person name="Rosenzweig C.N."/>
            <person name="Scholz M.B."/>
            <person name="Teshima H."/>
            <person name="Xu Y."/>
        </authorList>
    </citation>
    <scope>NUCLEOTIDE SEQUENCE [LARGE SCALE GENOMIC DNA]</scope>
    <source>
        <strain evidence="2 3">DWS 37UF10B-2</strain>
    </source>
</reference>
<dbReference type="EMBL" id="JPGD01000004">
    <property type="protein sequence ID" value="KGC04062.1"/>
    <property type="molecule type" value="Genomic_DNA"/>
</dbReference>